<keyword evidence="2" id="KW-1185">Reference proteome</keyword>
<dbReference type="AlphaFoldDB" id="A0A2U0UFU3"/>
<organism evidence="1 2">
    <name type="scientific">Hallella colorans</name>
    <dbReference type="NCBI Taxonomy" id="1703337"/>
    <lineage>
        <taxon>Bacteria</taxon>
        <taxon>Pseudomonadati</taxon>
        <taxon>Bacteroidota</taxon>
        <taxon>Bacteroidia</taxon>
        <taxon>Bacteroidales</taxon>
        <taxon>Prevotellaceae</taxon>
        <taxon>Hallella</taxon>
    </lineage>
</organism>
<accession>A0A2U0UFU3</accession>
<reference evidence="1 2" key="1">
    <citation type="submission" date="2018-05" db="EMBL/GenBank/DDBJ databases">
        <title>Genomic Encyclopedia of Type Strains, Phase IV (KMG-IV): sequencing the most valuable type-strain genomes for metagenomic binning, comparative biology and taxonomic classification.</title>
        <authorList>
            <person name="Goeker M."/>
        </authorList>
    </citation>
    <scope>NUCLEOTIDE SEQUENCE [LARGE SCALE GENOMIC DNA]</scope>
    <source>
        <strain evidence="1 2">DSM 100333</strain>
    </source>
</reference>
<dbReference type="Proteomes" id="UP000245870">
    <property type="component" value="Unassembled WGS sequence"/>
</dbReference>
<protein>
    <submittedName>
        <fullName evidence="1">Uncharacterized protein</fullName>
    </submittedName>
</protein>
<evidence type="ECO:0000313" key="2">
    <source>
        <dbReference type="Proteomes" id="UP000245870"/>
    </source>
</evidence>
<dbReference type="EMBL" id="QENY01000006">
    <property type="protein sequence ID" value="PVX56489.1"/>
    <property type="molecule type" value="Genomic_DNA"/>
</dbReference>
<comment type="caution">
    <text evidence="1">The sequence shown here is derived from an EMBL/GenBank/DDBJ whole genome shotgun (WGS) entry which is preliminary data.</text>
</comment>
<gene>
    <name evidence="1" type="ORF">C7379_10660</name>
</gene>
<evidence type="ECO:0000313" key="1">
    <source>
        <dbReference type="EMBL" id="PVX56489.1"/>
    </source>
</evidence>
<name>A0A2U0UFU3_9BACT</name>
<proteinExistence type="predicted"/>
<sequence>MPILTPPRVDLCNIDFMLFSRYQICLVARQILIMKAIEVYQLMLSIFIRESVIMSAPANRSSSTVPLP</sequence>